<proteinExistence type="predicted"/>
<evidence type="ECO:0008006" key="4">
    <source>
        <dbReference type="Google" id="ProtNLM"/>
    </source>
</evidence>
<dbReference type="Proteomes" id="UP001337681">
    <property type="component" value="Unassembled WGS sequence"/>
</dbReference>
<protein>
    <recommendedName>
        <fullName evidence="4">Lipopolysaccharide biosynthesis protein</fullName>
    </recommendedName>
</protein>
<dbReference type="PANTHER" id="PTHR32309">
    <property type="entry name" value="TYROSINE-PROTEIN KINASE"/>
    <property type="match status" value="1"/>
</dbReference>
<reference evidence="2 3" key="1">
    <citation type="submission" date="2024-01" db="EMBL/GenBank/DDBJ databases">
        <title>Pedobacter sp. nov., isolated from oil-contaminated soil.</title>
        <authorList>
            <person name="Le N.T.T."/>
        </authorList>
    </citation>
    <scope>NUCLEOTIDE SEQUENCE [LARGE SCALE GENOMIC DNA]</scope>
    <source>
        <strain evidence="2 3">VNH31</strain>
    </source>
</reference>
<sequence length="353" mass="39412">MNQPNDPSNLEEDYTFRSAISSKMDDINYLWENKTKVILFAVAGCLLGLLLAWVWPVSYTARTTFVVEESKGSGGGLMSSLAGSLGLDIGGLMGSSSGVLEGDNVQQLLISQRLLRETLLSPFTDSTESIADKYVKVYKLDKKWDKYTKESPLAFPVGHVKFTRLQDSLLNEILKTISEKQISVNKPDKKLGFFALNTTMKNAELAAKFNENLIQIAADFYIQTKTQRLRNNVNKLQHRADSLERILNRKTYASSASSSTLLDLNPAYATANVPSELQERDKRLVQTSYGEIVKNLEVSRTMLIQETPTFQIVDTPFLPLRKNRLKYSTAGLGGIVLIGLSGSLWLLSRRKSK</sequence>
<keyword evidence="1" id="KW-1133">Transmembrane helix</keyword>
<dbReference type="InterPro" id="IPR050445">
    <property type="entry name" value="Bact_polysacc_biosynth/exp"/>
</dbReference>
<organism evidence="2 3">
    <name type="scientific">Pedobacter flavus</name>
    <dbReference type="NCBI Taxonomy" id="3113906"/>
    <lineage>
        <taxon>Bacteria</taxon>
        <taxon>Pseudomonadati</taxon>
        <taxon>Bacteroidota</taxon>
        <taxon>Sphingobacteriia</taxon>
        <taxon>Sphingobacteriales</taxon>
        <taxon>Sphingobacteriaceae</taxon>
        <taxon>Pedobacter</taxon>
    </lineage>
</organism>
<keyword evidence="1" id="KW-0472">Membrane</keyword>
<dbReference type="EMBL" id="JAZDQU010000001">
    <property type="protein sequence ID" value="MEE1884730.1"/>
    <property type="molecule type" value="Genomic_DNA"/>
</dbReference>
<keyword evidence="3" id="KW-1185">Reference proteome</keyword>
<gene>
    <name evidence="2" type="ORF">VRU49_04760</name>
</gene>
<name>A0ABU7H0G5_9SPHI</name>
<evidence type="ECO:0000256" key="1">
    <source>
        <dbReference type="SAM" id="Phobius"/>
    </source>
</evidence>
<comment type="caution">
    <text evidence="2">The sequence shown here is derived from an EMBL/GenBank/DDBJ whole genome shotgun (WGS) entry which is preliminary data.</text>
</comment>
<keyword evidence="1" id="KW-0812">Transmembrane</keyword>
<feature type="transmembrane region" description="Helical" evidence="1">
    <location>
        <begin position="327"/>
        <end position="347"/>
    </location>
</feature>
<dbReference type="RefSeq" id="WP_330145643.1">
    <property type="nucleotide sequence ID" value="NZ_JAZDQU010000001.1"/>
</dbReference>
<evidence type="ECO:0000313" key="3">
    <source>
        <dbReference type="Proteomes" id="UP001337681"/>
    </source>
</evidence>
<accession>A0ABU7H0G5</accession>
<feature type="transmembrane region" description="Helical" evidence="1">
    <location>
        <begin position="37"/>
        <end position="55"/>
    </location>
</feature>
<dbReference type="PANTHER" id="PTHR32309:SF31">
    <property type="entry name" value="CAPSULAR EXOPOLYSACCHARIDE FAMILY"/>
    <property type="match status" value="1"/>
</dbReference>
<evidence type="ECO:0000313" key="2">
    <source>
        <dbReference type="EMBL" id="MEE1884730.1"/>
    </source>
</evidence>